<reference evidence="2 3" key="1">
    <citation type="submission" date="2019-12" db="EMBL/GenBank/DDBJ databases">
        <title>Novel species isolated from a subtropical stream in China.</title>
        <authorList>
            <person name="Lu H."/>
        </authorList>
    </citation>
    <scope>NUCLEOTIDE SEQUENCE [LARGE SCALE GENOMIC DNA]</scope>
    <source>
        <strain evidence="2 3">DS3</strain>
    </source>
</reference>
<evidence type="ECO:0000313" key="3">
    <source>
        <dbReference type="Proteomes" id="UP000448575"/>
    </source>
</evidence>
<protein>
    <submittedName>
        <fullName evidence="2">Uncharacterized protein</fullName>
    </submittedName>
</protein>
<evidence type="ECO:0000313" key="2">
    <source>
        <dbReference type="EMBL" id="MYN02970.1"/>
    </source>
</evidence>
<feature type="transmembrane region" description="Helical" evidence="1">
    <location>
        <begin position="55"/>
        <end position="74"/>
    </location>
</feature>
<gene>
    <name evidence="2" type="ORF">GTP41_12750</name>
</gene>
<sequence length="84" mass="9272">MDWVPLVLVTFKLLVFGTGMFYAIKWHYDKEKEESGKQTAQRSEKRALLRARGNVAAALVLSLLVLALAALVLVGTPGLELTFP</sequence>
<accession>A0A6N9HHL6</accession>
<organism evidence="2 3">
    <name type="scientific">Pseudoduganella guangdongensis</name>
    <dbReference type="NCBI Taxonomy" id="2692179"/>
    <lineage>
        <taxon>Bacteria</taxon>
        <taxon>Pseudomonadati</taxon>
        <taxon>Pseudomonadota</taxon>
        <taxon>Betaproteobacteria</taxon>
        <taxon>Burkholderiales</taxon>
        <taxon>Oxalobacteraceae</taxon>
        <taxon>Telluria group</taxon>
        <taxon>Pseudoduganella</taxon>
    </lineage>
</organism>
<comment type="caution">
    <text evidence="2">The sequence shown here is derived from an EMBL/GenBank/DDBJ whole genome shotgun (WGS) entry which is preliminary data.</text>
</comment>
<keyword evidence="1" id="KW-1133">Transmembrane helix</keyword>
<keyword evidence="1" id="KW-0812">Transmembrane</keyword>
<keyword evidence="1" id="KW-0472">Membrane</keyword>
<feature type="transmembrane region" description="Helical" evidence="1">
    <location>
        <begin position="6"/>
        <end position="24"/>
    </location>
</feature>
<name>A0A6N9HHL6_9BURK</name>
<dbReference type="AlphaFoldDB" id="A0A6N9HHL6"/>
<dbReference type="EMBL" id="WWCJ01000008">
    <property type="protein sequence ID" value="MYN02970.1"/>
    <property type="molecule type" value="Genomic_DNA"/>
</dbReference>
<proteinExistence type="predicted"/>
<dbReference type="Proteomes" id="UP000448575">
    <property type="component" value="Unassembled WGS sequence"/>
</dbReference>
<keyword evidence="3" id="KW-1185">Reference proteome</keyword>
<evidence type="ECO:0000256" key="1">
    <source>
        <dbReference type="SAM" id="Phobius"/>
    </source>
</evidence>